<dbReference type="Pfam" id="PF07690">
    <property type="entry name" value="MFS_1"/>
    <property type="match status" value="1"/>
</dbReference>
<dbReference type="InterPro" id="IPR004812">
    <property type="entry name" value="Efflux_drug-R_Bcr/CmlA"/>
</dbReference>
<dbReference type="PRINTS" id="PR01035">
    <property type="entry name" value="TCRTETA"/>
</dbReference>
<sequence>MAAPANRKTPPRLVTLVVLTGLSALSMNLFLPSLPSLSSHFATDYAYVQLTVSAYLAVTALIQLVVGPLSDRFGRRPVLIWSLVIFVLATLGCVLSTSFEMFLAFRLIQGAIATGMVLSRAIIRDMVEPAQAASMIGYVTMGMTLMPMVGPVIGGLLDEWVGWQGSFWFLILTGLLVLGVVWADLGETNQSHSSSFTEQFRAYPDLLRSRRFWGYTLSAALASGAFFAFLGGGPYVASEILGMSPSSLGLYFGFIALGYMIGNFISGRRAQVWGIGPMMIMGAVCTLCGMLLALGLFLAGLGSPITLFGTIFFVGLGNGMSLPNANAGIVSVRPHLAGSASGLGGAVMIGGGAALSAVTGALLTPERGAYPLLFMMLLAAAGGLLATAYTIKVERDMADRDSAS</sequence>
<evidence type="ECO:0000256" key="9">
    <source>
        <dbReference type="ARBA" id="ARBA00023136"/>
    </source>
</evidence>
<organism evidence="12 13">
    <name type="scientific">Oceanomicrobium pacificus</name>
    <dbReference type="NCBI Taxonomy" id="2692916"/>
    <lineage>
        <taxon>Bacteria</taxon>
        <taxon>Pseudomonadati</taxon>
        <taxon>Pseudomonadota</taxon>
        <taxon>Alphaproteobacteria</taxon>
        <taxon>Rhodobacterales</taxon>
        <taxon>Paracoccaceae</taxon>
        <taxon>Oceanomicrobium</taxon>
    </lineage>
</organism>
<dbReference type="NCBIfam" id="TIGR00710">
    <property type="entry name" value="efflux_Bcr_CflA"/>
    <property type="match status" value="1"/>
</dbReference>
<dbReference type="GO" id="GO:0042910">
    <property type="term" value="F:xenobiotic transmembrane transporter activity"/>
    <property type="evidence" value="ECO:0007669"/>
    <property type="project" value="InterPro"/>
</dbReference>
<keyword evidence="6" id="KW-1003">Cell membrane</keyword>
<dbReference type="PROSITE" id="PS00216">
    <property type="entry name" value="SUGAR_TRANSPORT_1"/>
    <property type="match status" value="1"/>
</dbReference>
<evidence type="ECO:0000256" key="3">
    <source>
        <dbReference type="ARBA" id="ARBA00006236"/>
    </source>
</evidence>
<comment type="function">
    <text evidence="1">Resistance to tetracycline by an active tetracycline efflux. This is an energy-dependent process that decreases the accumulation of the antibiotic in whole cells. This protein functions as a metal-tetracycline/H(+) antiporter.</text>
</comment>
<evidence type="ECO:0000256" key="10">
    <source>
        <dbReference type="RuleBase" id="RU365088"/>
    </source>
</evidence>
<gene>
    <name evidence="12" type="ORF">GSH16_14005</name>
</gene>
<evidence type="ECO:0000259" key="11">
    <source>
        <dbReference type="PROSITE" id="PS50850"/>
    </source>
</evidence>
<accession>A0A6B0TUS7</accession>
<dbReference type="Proteomes" id="UP000436016">
    <property type="component" value="Unassembled WGS sequence"/>
</dbReference>
<dbReference type="SUPFAM" id="SSF103473">
    <property type="entry name" value="MFS general substrate transporter"/>
    <property type="match status" value="1"/>
</dbReference>
<dbReference type="GO" id="GO:1990961">
    <property type="term" value="P:xenobiotic detoxification by transmembrane export across the plasma membrane"/>
    <property type="evidence" value="ECO:0007669"/>
    <property type="project" value="InterPro"/>
</dbReference>
<reference evidence="12 13" key="1">
    <citation type="submission" date="2019-12" db="EMBL/GenBank/DDBJ databases">
        <title>Strain KN286 was isolated from seawater, which was collected from Caroline Seamount in the tropical western Pacific.</title>
        <authorList>
            <person name="Wang Q."/>
        </authorList>
    </citation>
    <scope>NUCLEOTIDE SEQUENCE [LARGE SCALE GENOMIC DNA]</scope>
    <source>
        <strain evidence="12 13">KN286</strain>
    </source>
</reference>
<comment type="subcellular location">
    <subcellularLocation>
        <location evidence="10">Cell inner membrane</location>
        <topology evidence="10">Multi-pass membrane protein</topology>
    </subcellularLocation>
    <subcellularLocation>
        <location evidence="2">Cell membrane</location>
        <topology evidence="2">Multi-pass membrane protein</topology>
    </subcellularLocation>
</comment>
<evidence type="ECO:0000256" key="8">
    <source>
        <dbReference type="ARBA" id="ARBA00022989"/>
    </source>
</evidence>
<dbReference type="AlphaFoldDB" id="A0A6B0TUS7"/>
<evidence type="ECO:0000256" key="6">
    <source>
        <dbReference type="ARBA" id="ARBA00022475"/>
    </source>
</evidence>
<comment type="caution">
    <text evidence="12">The sequence shown here is derived from an EMBL/GenBank/DDBJ whole genome shotgun (WGS) entry which is preliminary data.</text>
</comment>
<dbReference type="InterPro" id="IPR001958">
    <property type="entry name" value="Tet-R_TetA/multi-R_MdtG-like"/>
</dbReference>
<evidence type="ECO:0000313" key="13">
    <source>
        <dbReference type="Proteomes" id="UP000436016"/>
    </source>
</evidence>
<protein>
    <recommendedName>
        <fullName evidence="10">Bcr/CflA family efflux transporter</fullName>
    </recommendedName>
</protein>
<feature type="transmembrane region" description="Helical" evidence="10">
    <location>
        <begin position="305"/>
        <end position="322"/>
    </location>
</feature>
<evidence type="ECO:0000256" key="5">
    <source>
        <dbReference type="ARBA" id="ARBA00022448"/>
    </source>
</evidence>
<feature type="transmembrane region" description="Helical" evidence="10">
    <location>
        <begin position="343"/>
        <end position="363"/>
    </location>
</feature>
<dbReference type="InterPro" id="IPR020846">
    <property type="entry name" value="MFS_dom"/>
</dbReference>
<feature type="transmembrane region" description="Helical" evidence="10">
    <location>
        <begin position="135"/>
        <end position="154"/>
    </location>
</feature>
<feature type="transmembrane region" description="Helical" evidence="10">
    <location>
        <begin position="46"/>
        <end position="66"/>
    </location>
</feature>
<keyword evidence="9 10" id="KW-0472">Membrane</keyword>
<dbReference type="PANTHER" id="PTHR43124:SF3">
    <property type="entry name" value="CHLORAMPHENICOL EFFLUX PUMP RV0191"/>
    <property type="match status" value="1"/>
</dbReference>
<dbReference type="CDD" id="cd17320">
    <property type="entry name" value="MFS_MdfA_MDR_like"/>
    <property type="match status" value="1"/>
</dbReference>
<proteinExistence type="inferred from homology"/>
<name>A0A6B0TUS7_9RHOB</name>
<evidence type="ECO:0000256" key="4">
    <source>
        <dbReference type="ARBA" id="ARBA00007520"/>
    </source>
</evidence>
<feature type="transmembrane region" description="Helical" evidence="10">
    <location>
        <begin position="278"/>
        <end position="299"/>
    </location>
</feature>
<keyword evidence="5 10" id="KW-0813">Transport</keyword>
<feature type="transmembrane region" description="Helical" evidence="10">
    <location>
        <begin position="212"/>
        <end position="236"/>
    </location>
</feature>
<keyword evidence="7 10" id="KW-0812">Transmembrane</keyword>
<feature type="transmembrane region" description="Helical" evidence="10">
    <location>
        <begin position="166"/>
        <end position="185"/>
    </location>
</feature>
<dbReference type="InterPro" id="IPR050189">
    <property type="entry name" value="MFS_Efflux_Transporters"/>
</dbReference>
<feature type="transmembrane region" description="Helical" evidence="10">
    <location>
        <begin position="78"/>
        <end position="97"/>
    </location>
</feature>
<evidence type="ECO:0000256" key="7">
    <source>
        <dbReference type="ARBA" id="ARBA00022692"/>
    </source>
</evidence>
<feature type="transmembrane region" description="Helical" evidence="10">
    <location>
        <begin position="12"/>
        <end position="34"/>
    </location>
</feature>
<evidence type="ECO:0000256" key="2">
    <source>
        <dbReference type="ARBA" id="ARBA00004651"/>
    </source>
</evidence>
<dbReference type="InterPro" id="IPR011701">
    <property type="entry name" value="MFS"/>
</dbReference>
<keyword evidence="13" id="KW-1185">Reference proteome</keyword>
<evidence type="ECO:0000313" key="12">
    <source>
        <dbReference type="EMBL" id="MXU66559.1"/>
    </source>
</evidence>
<comment type="similarity">
    <text evidence="4">Belongs to the major facilitator superfamily. TCR/Tet family.</text>
</comment>
<keyword evidence="10" id="KW-0997">Cell inner membrane</keyword>
<feature type="transmembrane region" description="Helical" evidence="10">
    <location>
        <begin position="103"/>
        <end position="123"/>
    </location>
</feature>
<dbReference type="InterPro" id="IPR005829">
    <property type="entry name" value="Sugar_transporter_CS"/>
</dbReference>
<feature type="transmembrane region" description="Helical" evidence="10">
    <location>
        <begin position="369"/>
        <end position="391"/>
    </location>
</feature>
<feature type="transmembrane region" description="Helical" evidence="10">
    <location>
        <begin position="248"/>
        <end position="266"/>
    </location>
</feature>
<dbReference type="InterPro" id="IPR036259">
    <property type="entry name" value="MFS_trans_sf"/>
</dbReference>
<feature type="domain" description="Major facilitator superfamily (MFS) profile" evidence="11">
    <location>
        <begin position="12"/>
        <end position="398"/>
    </location>
</feature>
<dbReference type="PROSITE" id="PS50850">
    <property type="entry name" value="MFS"/>
    <property type="match status" value="1"/>
</dbReference>
<evidence type="ECO:0000256" key="1">
    <source>
        <dbReference type="ARBA" id="ARBA00003279"/>
    </source>
</evidence>
<comment type="similarity">
    <text evidence="3 10">Belongs to the major facilitator superfamily. Bcr/CmlA family.</text>
</comment>
<dbReference type="PANTHER" id="PTHR43124">
    <property type="entry name" value="PURINE EFFLUX PUMP PBUE"/>
    <property type="match status" value="1"/>
</dbReference>
<keyword evidence="8 10" id="KW-1133">Transmembrane helix</keyword>
<dbReference type="GO" id="GO:0005886">
    <property type="term" value="C:plasma membrane"/>
    <property type="evidence" value="ECO:0007669"/>
    <property type="project" value="UniProtKB-SubCell"/>
</dbReference>
<dbReference type="Gene3D" id="1.20.1720.10">
    <property type="entry name" value="Multidrug resistance protein D"/>
    <property type="match status" value="1"/>
</dbReference>
<dbReference type="EMBL" id="WUWG01000006">
    <property type="protein sequence ID" value="MXU66559.1"/>
    <property type="molecule type" value="Genomic_DNA"/>
</dbReference>